<dbReference type="PANTHER" id="PTHR45947:SF3">
    <property type="entry name" value="SULFOQUINOVOSYL TRANSFERASE SQD2"/>
    <property type="match status" value="1"/>
</dbReference>
<organism evidence="2 3">
    <name type="scientific">Pseudaquabacterium pictum</name>
    <dbReference type="NCBI Taxonomy" id="2315236"/>
    <lineage>
        <taxon>Bacteria</taxon>
        <taxon>Pseudomonadati</taxon>
        <taxon>Pseudomonadota</taxon>
        <taxon>Betaproteobacteria</taxon>
        <taxon>Burkholderiales</taxon>
        <taxon>Sphaerotilaceae</taxon>
        <taxon>Pseudaquabacterium</taxon>
    </lineage>
</organism>
<dbReference type="Gene3D" id="3.40.50.2000">
    <property type="entry name" value="Glycogen Phosphorylase B"/>
    <property type="match status" value="2"/>
</dbReference>
<sequence length="391" mass="42189">MPGRNPRPLIAHILHRFDTGGLENGVVNLINHLPAAAFRHVVIALTEVTDFRQRLRSPEVECIALHKPPGQGARIYPQVWRLLRRLQPAIVHSRNLAALEMQPAAWAARVPVRIHGEHGRDIEDLDGSSLRHQRIRRLYAPFVQRHVALSQDLAGYLTDRVGIAPGRVRQIYNGVDAQRFHPSGDGPDPIPGCPFAAPAHWLVGSVGRMQTVKHQTLLARAFVLALQQQPALRARLRLVLVGDGPLRAQAQAVLADAGVADLAWLPGERVDVPAIMRGLHAFALPSLAEGVSNTILEAMATGLPVLATDVGGNAELVQHGHTGLVVPSDDAPAMAQALCQLAQQPQRSAGMGAAGRSAVDARFSLQAMVAAYHALYAEHLQRAGWPVGRPG</sequence>
<keyword evidence="2" id="KW-0808">Transferase</keyword>
<dbReference type="GO" id="GO:0016758">
    <property type="term" value="F:hexosyltransferase activity"/>
    <property type="evidence" value="ECO:0007669"/>
    <property type="project" value="TreeGrafter"/>
</dbReference>
<dbReference type="Pfam" id="PF13692">
    <property type="entry name" value="Glyco_trans_1_4"/>
    <property type="match status" value="1"/>
</dbReference>
<dbReference type="OrthoDB" id="9813211at2"/>
<comment type="caution">
    <text evidence="2">The sequence shown here is derived from an EMBL/GenBank/DDBJ whole genome shotgun (WGS) entry which is preliminary data.</text>
</comment>
<dbReference type="SUPFAM" id="SSF53756">
    <property type="entry name" value="UDP-Glycosyltransferase/glycogen phosphorylase"/>
    <property type="match status" value="1"/>
</dbReference>
<dbReference type="NCBIfam" id="TIGR03088">
    <property type="entry name" value="stp2"/>
    <property type="match status" value="1"/>
</dbReference>
<feature type="domain" description="Glycosyltransferase subfamily 4-like N-terminal" evidence="1">
    <location>
        <begin position="20"/>
        <end position="179"/>
    </location>
</feature>
<dbReference type="Pfam" id="PF13439">
    <property type="entry name" value="Glyco_transf_4"/>
    <property type="match status" value="1"/>
</dbReference>
<protein>
    <submittedName>
        <fullName evidence="2">Glycosyl transferase family 1</fullName>
    </submittedName>
</protein>
<dbReference type="InterPro" id="IPR050194">
    <property type="entry name" value="Glycosyltransferase_grp1"/>
</dbReference>
<dbReference type="InterPro" id="IPR017522">
    <property type="entry name" value="Sugar_tfrase_PEP-CTERM_Stp2"/>
</dbReference>
<keyword evidence="3" id="KW-1185">Reference proteome</keyword>
<proteinExistence type="predicted"/>
<name>A0A480ARX9_9BURK</name>
<evidence type="ECO:0000259" key="1">
    <source>
        <dbReference type="Pfam" id="PF13439"/>
    </source>
</evidence>
<dbReference type="Proteomes" id="UP000301751">
    <property type="component" value="Unassembled WGS sequence"/>
</dbReference>
<dbReference type="PANTHER" id="PTHR45947">
    <property type="entry name" value="SULFOQUINOVOSYL TRANSFERASE SQD2"/>
    <property type="match status" value="1"/>
</dbReference>
<evidence type="ECO:0000313" key="2">
    <source>
        <dbReference type="EMBL" id="GCL64409.1"/>
    </source>
</evidence>
<dbReference type="EMBL" id="BJCL01000009">
    <property type="protein sequence ID" value="GCL64409.1"/>
    <property type="molecule type" value="Genomic_DNA"/>
</dbReference>
<evidence type="ECO:0000313" key="3">
    <source>
        <dbReference type="Proteomes" id="UP000301751"/>
    </source>
</evidence>
<dbReference type="RefSeq" id="WP_137734138.1">
    <property type="nucleotide sequence ID" value="NZ_BJCL01000009.1"/>
</dbReference>
<accession>A0A480ARX9</accession>
<dbReference type="InterPro" id="IPR028098">
    <property type="entry name" value="Glyco_trans_4-like_N"/>
</dbReference>
<reference evidence="3" key="1">
    <citation type="submission" date="2019-03" db="EMBL/GenBank/DDBJ databases">
        <title>Aquabacterium pictum sp.nov., the first bacteriochlorophyll a-containing freshwater bacterium in the genus Aquabacterium of the class Betaproteobacteria.</title>
        <authorList>
            <person name="Hirose S."/>
            <person name="Tank M."/>
            <person name="Hara E."/>
            <person name="Tamaki H."/>
            <person name="Takaichi S."/>
            <person name="Haruta S."/>
            <person name="Hanada S."/>
        </authorList>
    </citation>
    <scope>NUCLEOTIDE SEQUENCE [LARGE SCALE GENOMIC DNA]</scope>
    <source>
        <strain evidence="3">W35</strain>
    </source>
</reference>
<dbReference type="AlphaFoldDB" id="A0A480ARX9"/>
<gene>
    <name evidence="2" type="ORF">AQPW35_34900</name>
</gene>